<sequence length="520" mass="55596">MAASPVQGEWKQSRTSSREGHPSSPESSLTWCLAHLSRPGSGAEHNGHGKVDSGGGRDLDKRSRASQWRALVAIRTQHIKGDKAGITRFRTQGGLQPLLDLLKHPDCSRKTLDLALSILANCCTELETRIEVRKLDGINIVVEILKRNVALETVQNRAARALGNLAMDPESSALIHSAGGVPLLLLCVSLSSGPSSPTGAPPKDTCPKLECAQSAARALLYLSDTPSNRLSLLTQGTLSALAPLIAPEYPLGLRRAALRTLHELTRGCGVECAREVSRSGVLAQLGVMASGESGKPFEELALKTLANMCSQGCMRPLVGSLGVIQKFTEEVKRDPLKSGVFLKALCLCCKEAVNRAKVKESGGLEVLIGFLAAHQSHPLSRLAILACVDFVFDESAMEQLQELGLVPLLVTRLVELTRGEEQSVEKMDVSISSNMSPTELLPSSCFESFDFPPPEGCKKEEAGREQGLCSSSFLSLRSWLVSEGLISSEGDLLDSSGVEGEWGSLQIPPSSSPSNLLPKP</sequence>
<dbReference type="EMBL" id="REGW02000018">
    <property type="protein sequence ID" value="KAE8282797.1"/>
    <property type="molecule type" value="Genomic_DNA"/>
</dbReference>
<evidence type="ECO:0000259" key="3">
    <source>
        <dbReference type="Pfam" id="PF24768"/>
    </source>
</evidence>
<dbReference type="SMART" id="SM00185">
    <property type="entry name" value="ARM"/>
    <property type="match status" value="4"/>
</dbReference>
<dbReference type="InterPro" id="IPR000225">
    <property type="entry name" value="Armadillo"/>
</dbReference>
<dbReference type="InterPro" id="IPR016024">
    <property type="entry name" value="ARM-type_fold"/>
</dbReference>
<comment type="caution">
    <text evidence="4">The sequence shown here is derived from an EMBL/GenBank/DDBJ whole genome shotgun (WGS) entry which is preliminary data.</text>
</comment>
<feature type="compositionally biased region" description="Basic and acidic residues" evidence="2">
    <location>
        <begin position="45"/>
        <end position="60"/>
    </location>
</feature>
<feature type="region of interest" description="Disordered" evidence="2">
    <location>
        <begin position="497"/>
        <end position="520"/>
    </location>
</feature>
<organism evidence="4 5">
    <name type="scientific">Larimichthys crocea</name>
    <name type="common">Large yellow croaker</name>
    <name type="synonym">Pseudosciaena crocea</name>
    <dbReference type="NCBI Taxonomy" id="215358"/>
    <lineage>
        <taxon>Eukaryota</taxon>
        <taxon>Metazoa</taxon>
        <taxon>Chordata</taxon>
        <taxon>Craniata</taxon>
        <taxon>Vertebrata</taxon>
        <taxon>Euteleostomi</taxon>
        <taxon>Actinopterygii</taxon>
        <taxon>Neopterygii</taxon>
        <taxon>Teleostei</taxon>
        <taxon>Neoteleostei</taxon>
        <taxon>Acanthomorphata</taxon>
        <taxon>Eupercaria</taxon>
        <taxon>Sciaenidae</taxon>
        <taxon>Larimichthys</taxon>
    </lineage>
</organism>
<feature type="repeat" description="ARM" evidence="1">
    <location>
        <begin position="136"/>
        <end position="180"/>
    </location>
</feature>
<feature type="region of interest" description="Disordered" evidence="2">
    <location>
        <begin position="1"/>
        <end position="60"/>
    </location>
</feature>
<dbReference type="GO" id="GO:0009653">
    <property type="term" value="P:anatomical structure morphogenesis"/>
    <property type="evidence" value="ECO:0007669"/>
    <property type="project" value="TreeGrafter"/>
</dbReference>
<accession>A0A6G0HUN8</accession>
<feature type="compositionally biased region" description="Low complexity" evidence="2">
    <location>
        <begin position="504"/>
        <end position="520"/>
    </location>
</feature>
<keyword evidence="5" id="KW-1185">Reference proteome</keyword>
<gene>
    <name evidence="4" type="ORF">D5F01_LYC18187</name>
</gene>
<dbReference type="InterPro" id="IPR055445">
    <property type="entry name" value="ARM_ARMC5"/>
</dbReference>
<dbReference type="SUPFAM" id="SSF48371">
    <property type="entry name" value="ARM repeat"/>
    <property type="match status" value="1"/>
</dbReference>
<feature type="domain" description="ARMC5-like ARM-repeats" evidence="3">
    <location>
        <begin position="110"/>
        <end position="409"/>
    </location>
</feature>
<dbReference type="Proteomes" id="UP000424527">
    <property type="component" value="Unassembled WGS sequence"/>
</dbReference>
<dbReference type="GO" id="GO:0005829">
    <property type="term" value="C:cytosol"/>
    <property type="evidence" value="ECO:0007669"/>
    <property type="project" value="TreeGrafter"/>
</dbReference>
<evidence type="ECO:0000313" key="4">
    <source>
        <dbReference type="EMBL" id="KAE8282797.1"/>
    </source>
</evidence>
<evidence type="ECO:0000256" key="1">
    <source>
        <dbReference type="PROSITE-ProRule" id="PRU00259"/>
    </source>
</evidence>
<dbReference type="Gene3D" id="1.25.10.10">
    <property type="entry name" value="Leucine-rich Repeat Variant"/>
    <property type="match status" value="1"/>
</dbReference>
<dbReference type="PROSITE" id="PS50176">
    <property type="entry name" value="ARM_REPEAT"/>
    <property type="match status" value="2"/>
</dbReference>
<dbReference type="Pfam" id="PF24768">
    <property type="entry name" value="ARM_ARMC5"/>
    <property type="match status" value="1"/>
</dbReference>
<evidence type="ECO:0000256" key="2">
    <source>
        <dbReference type="SAM" id="MobiDB-lite"/>
    </source>
</evidence>
<feature type="repeat" description="ARM" evidence="1">
    <location>
        <begin position="93"/>
        <end position="121"/>
    </location>
</feature>
<dbReference type="AlphaFoldDB" id="A0A6G0HUN8"/>
<dbReference type="InterPro" id="IPR011989">
    <property type="entry name" value="ARM-like"/>
</dbReference>
<dbReference type="PANTHER" id="PTHR23312">
    <property type="entry name" value="ARMC5 ARMADILLO REPEAT-CONTAINING -RELATED"/>
    <property type="match status" value="1"/>
</dbReference>
<reference evidence="4 5" key="1">
    <citation type="submission" date="2019-07" db="EMBL/GenBank/DDBJ databases">
        <title>Chromosome genome assembly for large yellow croaker.</title>
        <authorList>
            <person name="Xiao S."/>
        </authorList>
    </citation>
    <scope>NUCLEOTIDE SEQUENCE [LARGE SCALE GENOMIC DNA]</scope>
    <source>
        <strain evidence="4">JMULYC20181020</strain>
        <tissue evidence="4">Muscle</tissue>
    </source>
</reference>
<proteinExistence type="predicted"/>
<protein>
    <submittedName>
        <fullName evidence="4">Armadillo repeat-containing protein 5</fullName>
    </submittedName>
</protein>
<dbReference type="PANTHER" id="PTHR23312:SF8">
    <property type="entry name" value="ARMADILLO REPEAT-CONTAINING PROTEIN 5"/>
    <property type="match status" value="1"/>
</dbReference>
<evidence type="ECO:0000313" key="5">
    <source>
        <dbReference type="Proteomes" id="UP000424527"/>
    </source>
</evidence>
<name>A0A6G0HUN8_LARCR</name>